<evidence type="ECO:0000313" key="2">
    <source>
        <dbReference type="EMBL" id="KAJ8879374.1"/>
    </source>
</evidence>
<evidence type="ECO:0000256" key="1">
    <source>
        <dbReference type="SAM" id="MobiDB-lite"/>
    </source>
</evidence>
<sequence>MIQASETTGRRSVLASTPTTEDVPENQEDDDVLTAILKTHSINGEALLPPATPPCTFPKFVRETCEQPPFIHWNFVIRVSEVNEEICAALNIEILRTDESEMGRIWSSVGMGWREERKITEKTCRPLSGTIPTCGNPGVTHPGIELGSPWWESGSLTITTP</sequence>
<gene>
    <name evidence="2" type="ORF">PR048_019982</name>
</gene>
<protein>
    <submittedName>
        <fullName evidence="2">Uncharacterized protein</fullName>
    </submittedName>
</protein>
<keyword evidence="3" id="KW-1185">Reference proteome</keyword>
<name>A0ABQ9H506_9NEOP</name>
<organism evidence="2 3">
    <name type="scientific">Dryococelus australis</name>
    <dbReference type="NCBI Taxonomy" id="614101"/>
    <lineage>
        <taxon>Eukaryota</taxon>
        <taxon>Metazoa</taxon>
        <taxon>Ecdysozoa</taxon>
        <taxon>Arthropoda</taxon>
        <taxon>Hexapoda</taxon>
        <taxon>Insecta</taxon>
        <taxon>Pterygota</taxon>
        <taxon>Neoptera</taxon>
        <taxon>Polyneoptera</taxon>
        <taxon>Phasmatodea</taxon>
        <taxon>Verophasmatodea</taxon>
        <taxon>Anareolatae</taxon>
        <taxon>Phasmatidae</taxon>
        <taxon>Eurycanthinae</taxon>
        <taxon>Dryococelus</taxon>
    </lineage>
</organism>
<comment type="caution">
    <text evidence="2">The sequence shown here is derived from an EMBL/GenBank/DDBJ whole genome shotgun (WGS) entry which is preliminary data.</text>
</comment>
<proteinExistence type="predicted"/>
<feature type="region of interest" description="Disordered" evidence="1">
    <location>
        <begin position="1"/>
        <end position="27"/>
    </location>
</feature>
<dbReference type="Proteomes" id="UP001159363">
    <property type="component" value="Chromosome 6"/>
</dbReference>
<dbReference type="EMBL" id="JARBHB010000007">
    <property type="protein sequence ID" value="KAJ8879374.1"/>
    <property type="molecule type" value="Genomic_DNA"/>
</dbReference>
<evidence type="ECO:0000313" key="3">
    <source>
        <dbReference type="Proteomes" id="UP001159363"/>
    </source>
</evidence>
<reference evidence="2 3" key="1">
    <citation type="submission" date="2023-02" db="EMBL/GenBank/DDBJ databases">
        <title>LHISI_Scaffold_Assembly.</title>
        <authorList>
            <person name="Stuart O.P."/>
            <person name="Cleave R."/>
            <person name="Magrath M.J.L."/>
            <person name="Mikheyev A.S."/>
        </authorList>
    </citation>
    <scope>NUCLEOTIDE SEQUENCE [LARGE SCALE GENOMIC DNA]</scope>
    <source>
        <strain evidence="2">Daus_M_001</strain>
        <tissue evidence="2">Leg muscle</tissue>
    </source>
</reference>
<accession>A0ABQ9H506</accession>